<comment type="caution">
    <text evidence="1">The sequence shown here is derived from an EMBL/GenBank/DDBJ whole genome shotgun (WGS) entry which is preliminary data.</text>
</comment>
<protein>
    <submittedName>
        <fullName evidence="1">Protein broad-minded</fullName>
    </submittedName>
</protein>
<proteinExistence type="predicted"/>
<accession>A0A8X7CDD3</accession>
<name>A0A8X7CDD3_9ARAC</name>
<gene>
    <name evidence="1" type="primary">tbc1d32</name>
    <name evidence="1" type="ORF">TNIN_379561</name>
</gene>
<reference evidence="1" key="1">
    <citation type="submission" date="2020-08" db="EMBL/GenBank/DDBJ databases">
        <title>Multicomponent nature underlies the extraordinary mechanical properties of spider dragline silk.</title>
        <authorList>
            <person name="Kono N."/>
            <person name="Nakamura H."/>
            <person name="Mori M."/>
            <person name="Yoshida Y."/>
            <person name="Ohtoshi R."/>
            <person name="Malay A.D."/>
            <person name="Moran D.A.P."/>
            <person name="Tomita M."/>
            <person name="Numata K."/>
            <person name="Arakawa K."/>
        </authorList>
    </citation>
    <scope>NUCLEOTIDE SEQUENCE</scope>
</reference>
<organism evidence="1 2">
    <name type="scientific">Trichonephila inaurata madagascariensis</name>
    <dbReference type="NCBI Taxonomy" id="2747483"/>
    <lineage>
        <taxon>Eukaryota</taxon>
        <taxon>Metazoa</taxon>
        <taxon>Ecdysozoa</taxon>
        <taxon>Arthropoda</taxon>
        <taxon>Chelicerata</taxon>
        <taxon>Arachnida</taxon>
        <taxon>Araneae</taxon>
        <taxon>Araneomorphae</taxon>
        <taxon>Entelegynae</taxon>
        <taxon>Araneoidea</taxon>
        <taxon>Nephilidae</taxon>
        <taxon>Trichonephila</taxon>
        <taxon>Trichonephila inaurata</taxon>
    </lineage>
</organism>
<evidence type="ECO:0000313" key="2">
    <source>
        <dbReference type="Proteomes" id="UP000886998"/>
    </source>
</evidence>
<dbReference type="OrthoDB" id="1668230at2759"/>
<dbReference type="AlphaFoldDB" id="A0A8X7CDD3"/>
<sequence length="190" mass="21220">MPSPDMVYLVQSFLILENMDFKTFVNKESFKAILLQHLKSQVKAKFNSTISKQVHKFVEEDESTSSDAIVTSISSNILGSEEFLGFQNSFLDSVNSLLEDNDKFIPKTNRYASSSQCSSASSVNASSIDFLRPDQFQNIVQSLINGTNAEKLEALGTLSRLPTLEHLMHHFSWSDVEKGLHDCLANSVFS</sequence>
<dbReference type="Proteomes" id="UP000886998">
    <property type="component" value="Unassembled WGS sequence"/>
</dbReference>
<keyword evidence="2" id="KW-1185">Reference proteome</keyword>
<dbReference type="EMBL" id="BMAV01014241">
    <property type="protein sequence ID" value="GFY62511.1"/>
    <property type="molecule type" value="Genomic_DNA"/>
</dbReference>
<evidence type="ECO:0000313" key="1">
    <source>
        <dbReference type="EMBL" id="GFY62511.1"/>
    </source>
</evidence>